<sequence length="284" mass="31590">MNLHQCLRKAAFFMIVAILSIGFVFPFSSQAAENQTYKVPSRFKGIQNIPAKALDTSLIEFQNKKSYLTDEDINRTNSNDLQIIGQEIIQKKQSGKYTDDELNQLAADKIKKSTQTSTNLNSYSTTDSDYPPIPVPGFGKLTGNELKLATSNPAEFAIYAADAVEAYNKAKQLYSEAQLSKGNGDAFRHAFWNAILVKDFGGNNRDHGDQRAETWTDAHEQYSTGVDHEMDLYNNYVGREYAYFHFSFNHTQLNTSIQGQVAQGATARIVNGNLVATNGDTGKN</sequence>
<accession>A0ABW5S9L9</accession>
<evidence type="ECO:0000313" key="4">
    <source>
        <dbReference type="Proteomes" id="UP001597399"/>
    </source>
</evidence>
<protein>
    <submittedName>
        <fullName evidence="3">DUF6973 domain-containing protein</fullName>
    </submittedName>
</protein>
<proteinExistence type="predicted"/>
<name>A0ABW5S9L9_9BACL</name>
<feature type="domain" description="DUF6973" evidence="2">
    <location>
        <begin position="147"/>
        <end position="262"/>
    </location>
</feature>
<feature type="chain" id="PRO_5045419573" evidence="1">
    <location>
        <begin position="32"/>
        <end position="284"/>
    </location>
</feature>
<evidence type="ECO:0000259" key="2">
    <source>
        <dbReference type="Pfam" id="PF22322"/>
    </source>
</evidence>
<dbReference type="Pfam" id="PF22322">
    <property type="entry name" value="DUF6973"/>
    <property type="match status" value="1"/>
</dbReference>
<gene>
    <name evidence="3" type="ORF">ACFSUE_19875</name>
</gene>
<evidence type="ECO:0000313" key="3">
    <source>
        <dbReference type="EMBL" id="MFD2695867.1"/>
    </source>
</evidence>
<dbReference type="Proteomes" id="UP001597399">
    <property type="component" value="Unassembled WGS sequence"/>
</dbReference>
<keyword evidence="4" id="KW-1185">Reference proteome</keyword>
<dbReference type="RefSeq" id="WP_253061579.1">
    <property type="nucleotide sequence ID" value="NZ_JAMXWM010000009.1"/>
</dbReference>
<keyword evidence="1" id="KW-0732">Signal</keyword>
<comment type="caution">
    <text evidence="3">The sequence shown here is derived from an EMBL/GenBank/DDBJ whole genome shotgun (WGS) entry which is preliminary data.</text>
</comment>
<feature type="signal peptide" evidence="1">
    <location>
        <begin position="1"/>
        <end position="31"/>
    </location>
</feature>
<evidence type="ECO:0000256" key="1">
    <source>
        <dbReference type="SAM" id="SignalP"/>
    </source>
</evidence>
<organism evidence="3 4">
    <name type="scientific">Sporolactobacillus shoreicorticis</name>
    <dbReference type="NCBI Taxonomy" id="1923877"/>
    <lineage>
        <taxon>Bacteria</taxon>
        <taxon>Bacillati</taxon>
        <taxon>Bacillota</taxon>
        <taxon>Bacilli</taxon>
        <taxon>Bacillales</taxon>
        <taxon>Sporolactobacillaceae</taxon>
        <taxon>Sporolactobacillus</taxon>
    </lineage>
</organism>
<reference evidence="4" key="1">
    <citation type="journal article" date="2019" name="Int. J. Syst. Evol. Microbiol.">
        <title>The Global Catalogue of Microorganisms (GCM) 10K type strain sequencing project: providing services to taxonomists for standard genome sequencing and annotation.</title>
        <authorList>
            <consortium name="The Broad Institute Genomics Platform"/>
            <consortium name="The Broad Institute Genome Sequencing Center for Infectious Disease"/>
            <person name="Wu L."/>
            <person name="Ma J."/>
        </authorList>
    </citation>
    <scope>NUCLEOTIDE SEQUENCE [LARGE SCALE GENOMIC DNA]</scope>
    <source>
        <strain evidence="4">TISTR 2466</strain>
    </source>
</reference>
<dbReference type="EMBL" id="JBHUMQ010000056">
    <property type="protein sequence ID" value="MFD2695867.1"/>
    <property type="molecule type" value="Genomic_DNA"/>
</dbReference>
<dbReference type="InterPro" id="IPR054246">
    <property type="entry name" value="DUF6973"/>
</dbReference>